<dbReference type="STRING" id="416016.SAMN05443547_1238"/>
<sequence length="29" mass="3673">MLFLTKIYKYRATKQKNPLQFTTDFYIWN</sequence>
<evidence type="ECO:0000313" key="1">
    <source>
        <dbReference type="EMBL" id="SHO72893.1"/>
    </source>
</evidence>
<evidence type="ECO:0000313" key="2">
    <source>
        <dbReference type="Proteomes" id="UP000184611"/>
    </source>
</evidence>
<proteinExistence type="predicted"/>
<keyword evidence="2" id="KW-1185">Reference proteome</keyword>
<protein>
    <submittedName>
        <fullName evidence="1">Uncharacterized protein</fullName>
    </submittedName>
</protein>
<gene>
    <name evidence="1" type="ORF">SAMN05443547_1238</name>
</gene>
<dbReference type="AlphaFoldDB" id="A0A1M7ZVQ5"/>
<dbReference type="EMBL" id="FRYK01000002">
    <property type="protein sequence ID" value="SHO72893.1"/>
    <property type="molecule type" value="Genomic_DNA"/>
</dbReference>
<dbReference type="Proteomes" id="UP000184611">
    <property type="component" value="Unassembled WGS sequence"/>
</dbReference>
<organism evidence="1 2">
    <name type="scientific">Flavobacterium cucumis</name>
    <dbReference type="NCBI Taxonomy" id="416016"/>
    <lineage>
        <taxon>Bacteria</taxon>
        <taxon>Pseudomonadati</taxon>
        <taxon>Bacteroidota</taxon>
        <taxon>Flavobacteriia</taxon>
        <taxon>Flavobacteriales</taxon>
        <taxon>Flavobacteriaceae</taxon>
        <taxon>Flavobacterium</taxon>
    </lineage>
</organism>
<reference evidence="2" key="1">
    <citation type="submission" date="2016-12" db="EMBL/GenBank/DDBJ databases">
        <authorList>
            <person name="Varghese N."/>
            <person name="Submissions S."/>
        </authorList>
    </citation>
    <scope>NUCLEOTIDE SEQUENCE [LARGE SCALE GENOMIC DNA]</scope>
    <source>
        <strain evidence="2">DSM 18830</strain>
    </source>
</reference>
<accession>A0A1M7ZVQ5</accession>
<name>A0A1M7ZVQ5_9FLAO</name>